<protein>
    <submittedName>
        <fullName evidence="1">Uncharacterized protein</fullName>
    </submittedName>
</protein>
<evidence type="ECO:0000313" key="2">
    <source>
        <dbReference type="Proteomes" id="UP001152888"/>
    </source>
</evidence>
<comment type="caution">
    <text evidence="1">The sequence shown here is derived from an EMBL/GenBank/DDBJ whole genome shotgun (WGS) entry which is preliminary data.</text>
</comment>
<reference evidence="1" key="1">
    <citation type="submission" date="2022-03" db="EMBL/GenBank/DDBJ databases">
        <authorList>
            <person name="Sayadi A."/>
        </authorList>
    </citation>
    <scope>NUCLEOTIDE SEQUENCE</scope>
</reference>
<dbReference type="EMBL" id="CAKOFQ010006781">
    <property type="protein sequence ID" value="CAH1971053.1"/>
    <property type="molecule type" value="Genomic_DNA"/>
</dbReference>
<accession>A0A9P0KCN1</accession>
<dbReference type="Proteomes" id="UP001152888">
    <property type="component" value="Unassembled WGS sequence"/>
</dbReference>
<gene>
    <name evidence="1" type="ORF">ACAOBT_LOCUS9241</name>
</gene>
<evidence type="ECO:0000313" key="1">
    <source>
        <dbReference type="EMBL" id="CAH1971053.1"/>
    </source>
</evidence>
<name>A0A9P0KCN1_ACAOB</name>
<keyword evidence="2" id="KW-1185">Reference proteome</keyword>
<dbReference type="AlphaFoldDB" id="A0A9P0KCN1"/>
<sequence>MLDDFNLTYPFTGFVYFGSKIGEIYLFCQPLGLQGFYQFYYQRLGGVFVC</sequence>
<organism evidence="1 2">
    <name type="scientific">Acanthoscelides obtectus</name>
    <name type="common">Bean weevil</name>
    <name type="synonym">Bruchus obtectus</name>
    <dbReference type="NCBI Taxonomy" id="200917"/>
    <lineage>
        <taxon>Eukaryota</taxon>
        <taxon>Metazoa</taxon>
        <taxon>Ecdysozoa</taxon>
        <taxon>Arthropoda</taxon>
        <taxon>Hexapoda</taxon>
        <taxon>Insecta</taxon>
        <taxon>Pterygota</taxon>
        <taxon>Neoptera</taxon>
        <taxon>Endopterygota</taxon>
        <taxon>Coleoptera</taxon>
        <taxon>Polyphaga</taxon>
        <taxon>Cucujiformia</taxon>
        <taxon>Chrysomeloidea</taxon>
        <taxon>Chrysomelidae</taxon>
        <taxon>Bruchinae</taxon>
        <taxon>Bruchini</taxon>
        <taxon>Acanthoscelides</taxon>
    </lineage>
</organism>
<proteinExistence type="predicted"/>